<organism evidence="4 5">
    <name type="scientific">Micromonospora saelicesensis</name>
    <dbReference type="NCBI Taxonomy" id="285676"/>
    <lineage>
        <taxon>Bacteria</taxon>
        <taxon>Bacillati</taxon>
        <taxon>Actinomycetota</taxon>
        <taxon>Actinomycetes</taxon>
        <taxon>Micromonosporales</taxon>
        <taxon>Micromonosporaceae</taxon>
        <taxon>Micromonospora</taxon>
    </lineage>
</organism>
<evidence type="ECO:0000256" key="1">
    <source>
        <dbReference type="ARBA" id="ARBA00022679"/>
    </source>
</evidence>
<dbReference type="SUPFAM" id="SSF55729">
    <property type="entry name" value="Acyl-CoA N-acyltransferases (Nat)"/>
    <property type="match status" value="2"/>
</dbReference>
<evidence type="ECO:0000313" key="5">
    <source>
        <dbReference type="Proteomes" id="UP000249334"/>
    </source>
</evidence>
<dbReference type="CDD" id="cd04301">
    <property type="entry name" value="NAT_SF"/>
    <property type="match status" value="2"/>
</dbReference>
<dbReference type="InterPro" id="IPR050832">
    <property type="entry name" value="Bact_Acetyltransf"/>
</dbReference>
<dbReference type="InterPro" id="IPR016181">
    <property type="entry name" value="Acyl_CoA_acyltransferase"/>
</dbReference>
<dbReference type="PROSITE" id="PS51186">
    <property type="entry name" value="GNAT"/>
    <property type="match status" value="2"/>
</dbReference>
<accession>A0ABX9CH44</accession>
<dbReference type="Gene3D" id="3.40.630.30">
    <property type="match status" value="1"/>
</dbReference>
<dbReference type="Pfam" id="PF00583">
    <property type="entry name" value="Acetyltransf_1"/>
    <property type="match status" value="2"/>
</dbReference>
<comment type="caution">
    <text evidence="4">The sequence shown here is derived from an EMBL/GenBank/DDBJ whole genome shotgun (WGS) entry which is preliminary data.</text>
</comment>
<name>A0ABX9CH44_9ACTN</name>
<feature type="domain" description="N-acetyltransferase" evidence="3">
    <location>
        <begin position="7"/>
        <end position="153"/>
    </location>
</feature>
<sequence>MVSLADMRIREAQPDDAPGVVALRAIVYPYQVRGVESTRKMIADPVPGRDWAAFVAEVDAQVVGWVTAQRNASTSTANFGDINLLHVHPEHRRRGIGTALLTTATGHLAPLGVRRLRAFAQPDALPFARRHGYEPSRELRFSALELNPAPALPDPPPGVRLLSISDLDPHLLYAADVAASVDEPGDVPVDSISYESWHYDVWDNLGLDKTASIAAVVDGEVAAFSLVKRDGDRMWSDFTGSLPAYRGRGLARLTKTAALHLAAANGVRVAYTSNDEANAPMLAINTRLGYRPVAAEWSCLADLT</sequence>
<dbReference type="InterPro" id="IPR000182">
    <property type="entry name" value="GNAT_dom"/>
</dbReference>
<evidence type="ECO:0000313" key="4">
    <source>
        <dbReference type="EMBL" id="RAN97846.1"/>
    </source>
</evidence>
<evidence type="ECO:0000256" key="2">
    <source>
        <dbReference type="ARBA" id="ARBA00023315"/>
    </source>
</evidence>
<keyword evidence="2" id="KW-0012">Acyltransferase</keyword>
<reference evidence="4 5" key="1">
    <citation type="submission" date="2018-03" db="EMBL/GenBank/DDBJ databases">
        <title>Genomic framework for the identification of Micromonospora saelicesensis and Micromonospora noduli.</title>
        <authorList>
            <person name="Riesco R."/>
            <person name="Trujillo M.E."/>
        </authorList>
    </citation>
    <scope>NUCLEOTIDE SEQUENCE [LARGE SCALE GENOMIC DNA]</scope>
    <source>
        <strain evidence="4 5">GAR05</strain>
    </source>
</reference>
<feature type="domain" description="N-acetyltransferase" evidence="3">
    <location>
        <begin position="159"/>
        <end position="304"/>
    </location>
</feature>
<protein>
    <recommendedName>
        <fullName evidence="3">N-acetyltransferase domain-containing protein</fullName>
    </recommendedName>
</protein>
<gene>
    <name evidence="4" type="ORF">GAR05_03372</name>
</gene>
<keyword evidence="5" id="KW-1185">Reference proteome</keyword>
<dbReference type="PANTHER" id="PTHR43877:SF1">
    <property type="entry name" value="ACETYLTRANSFERASE"/>
    <property type="match status" value="1"/>
</dbReference>
<dbReference type="Proteomes" id="UP000249334">
    <property type="component" value="Unassembled WGS sequence"/>
</dbReference>
<dbReference type="EMBL" id="PXXW01000026">
    <property type="protein sequence ID" value="RAN97846.1"/>
    <property type="molecule type" value="Genomic_DNA"/>
</dbReference>
<proteinExistence type="predicted"/>
<evidence type="ECO:0000259" key="3">
    <source>
        <dbReference type="PROSITE" id="PS51186"/>
    </source>
</evidence>
<dbReference type="PANTHER" id="PTHR43877">
    <property type="entry name" value="AMINOALKYLPHOSPHONATE N-ACETYLTRANSFERASE-RELATED-RELATED"/>
    <property type="match status" value="1"/>
</dbReference>
<keyword evidence="1" id="KW-0808">Transferase</keyword>